<protein>
    <submittedName>
        <fullName evidence="2">Amine oxidase</fullName>
    </submittedName>
</protein>
<reference evidence="3" key="1">
    <citation type="submission" date="2018-09" db="EMBL/GenBank/DDBJ databases">
        <authorList>
            <person name="Livingstone P.G."/>
            <person name="Whitworth D.E."/>
        </authorList>
    </citation>
    <scope>NUCLEOTIDE SEQUENCE [LARGE SCALE GENOMIC DNA]</scope>
    <source>
        <strain evidence="3">CA051B</strain>
    </source>
</reference>
<keyword evidence="3" id="KW-1185">Reference proteome</keyword>
<dbReference type="RefSeq" id="WP_208723385.1">
    <property type="nucleotide sequence ID" value="NZ_RAWB01001163.1"/>
</dbReference>
<dbReference type="EMBL" id="RAWB01001163">
    <property type="protein sequence ID" value="RKH33143.1"/>
    <property type="molecule type" value="Genomic_DNA"/>
</dbReference>
<evidence type="ECO:0000259" key="1">
    <source>
        <dbReference type="PROSITE" id="PS50206"/>
    </source>
</evidence>
<sequence>MRVLGRMGVKPQGGIPGQTGAYVLREGRLHTMPRGPVTLLTTDVLSLAGKLEVARLLAGLGRIDPEPLGSLSTREWLDTRLAREDSRALVAALVRVATYCADHTALSAQAAVKQLQAALAANVLYVDGGWSTLVDAVERLTREAGVRLELSTRVEAVVLQGARVEG</sequence>
<dbReference type="Pfam" id="PF01593">
    <property type="entry name" value="Amino_oxidase"/>
    <property type="match status" value="1"/>
</dbReference>
<dbReference type="InterPro" id="IPR001763">
    <property type="entry name" value="Rhodanese-like_dom"/>
</dbReference>
<evidence type="ECO:0000313" key="2">
    <source>
        <dbReference type="EMBL" id="RKH33143.1"/>
    </source>
</evidence>
<comment type="caution">
    <text evidence="2">The sequence shown here is derived from an EMBL/GenBank/DDBJ whole genome shotgun (WGS) entry which is preliminary data.</text>
</comment>
<evidence type="ECO:0000313" key="3">
    <source>
        <dbReference type="Proteomes" id="UP000272888"/>
    </source>
</evidence>
<dbReference type="Gene3D" id="3.90.660.50">
    <property type="match status" value="1"/>
</dbReference>
<dbReference type="PROSITE" id="PS50206">
    <property type="entry name" value="RHODANESE_3"/>
    <property type="match status" value="1"/>
</dbReference>
<dbReference type="Gene3D" id="3.50.50.60">
    <property type="entry name" value="FAD/NAD(P)-binding domain"/>
    <property type="match status" value="1"/>
</dbReference>
<feature type="domain" description="Rhodanese" evidence="1">
    <location>
        <begin position="95"/>
        <end position="142"/>
    </location>
</feature>
<dbReference type="InterPro" id="IPR036188">
    <property type="entry name" value="FAD/NAD-bd_sf"/>
</dbReference>
<dbReference type="GO" id="GO:0016491">
    <property type="term" value="F:oxidoreductase activity"/>
    <property type="evidence" value="ECO:0007669"/>
    <property type="project" value="InterPro"/>
</dbReference>
<proteinExistence type="predicted"/>
<feature type="non-terminal residue" evidence="2">
    <location>
        <position position="166"/>
    </location>
</feature>
<gene>
    <name evidence="2" type="ORF">D7V93_43930</name>
</gene>
<accession>A0A3A8MM98</accession>
<feature type="non-terminal residue" evidence="2">
    <location>
        <position position="1"/>
    </location>
</feature>
<dbReference type="SUPFAM" id="SSF51905">
    <property type="entry name" value="FAD/NAD(P)-binding domain"/>
    <property type="match status" value="1"/>
</dbReference>
<dbReference type="InterPro" id="IPR002937">
    <property type="entry name" value="Amino_oxidase"/>
</dbReference>
<organism evidence="2 3">
    <name type="scientific">Corallococcus llansteffanensis</name>
    <dbReference type="NCBI Taxonomy" id="2316731"/>
    <lineage>
        <taxon>Bacteria</taxon>
        <taxon>Pseudomonadati</taxon>
        <taxon>Myxococcota</taxon>
        <taxon>Myxococcia</taxon>
        <taxon>Myxococcales</taxon>
        <taxon>Cystobacterineae</taxon>
        <taxon>Myxococcaceae</taxon>
        <taxon>Corallococcus</taxon>
    </lineage>
</organism>
<dbReference type="AlphaFoldDB" id="A0A3A8MM98"/>
<name>A0A3A8MM98_9BACT</name>
<dbReference type="Proteomes" id="UP000272888">
    <property type="component" value="Unassembled WGS sequence"/>
</dbReference>